<dbReference type="InParanoid" id="H1Z1N4"/>
<organism evidence="1 2">
    <name type="scientific">Methanoplanus limicola DSM 2279</name>
    <dbReference type="NCBI Taxonomy" id="937775"/>
    <lineage>
        <taxon>Archaea</taxon>
        <taxon>Methanobacteriati</taxon>
        <taxon>Methanobacteriota</taxon>
        <taxon>Stenosarchaea group</taxon>
        <taxon>Methanomicrobia</taxon>
        <taxon>Methanomicrobiales</taxon>
        <taxon>Methanomicrobiaceae</taxon>
        <taxon>Methanoplanus</taxon>
    </lineage>
</organism>
<keyword evidence="2" id="KW-1185">Reference proteome</keyword>
<dbReference type="STRING" id="937775.Metlim_0421"/>
<reference evidence="1 2" key="1">
    <citation type="submission" date="2011-10" db="EMBL/GenBank/DDBJ databases">
        <title>The Improved High-Quality Draft genome of Methanoplanus limicola DSM 2279.</title>
        <authorList>
            <consortium name="US DOE Joint Genome Institute (JGI-PGF)"/>
            <person name="Lucas S."/>
            <person name="Copeland A."/>
            <person name="Lapidus A."/>
            <person name="Glavina del Rio T."/>
            <person name="Dalin E."/>
            <person name="Tice H."/>
            <person name="Bruce D."/>
            <person name="Goodwin L."/>
            <person name="Pitluck S."/>
            <person name="Peters L."/>
            <person name="Mikhailova N."/>
            <person name="Lu M."/>
            <person name="Kyrpides N."/>
            <person name="Mavromatis K."/>
            <person name="Ivanova N."/>
            <person name="Markowitz V."/>
            <person name="Cheng J.-F."/>
            <person name="Hugenholtz P."/>
            <person name="Woyke T."/>
            <person name="Wu D."/>
            <person name="Wirth R."/>
            <person name="Brambilla E.-M."/>
            <person name="Klenk H.-P."/>
            <person name="Eisen J.A."/>
        </authorList>
    </citation>
    <scope>NUCLEOTIDE SEQUENCE [LARGE SCALE GENOMIC DNA]</scope>
    <source>
        <strain evidence="1 2">DSM 2279</strain>
    </source>
</reference>
<gene>
    <name evidence="1" type="ORF">Metlim_0421</name>
</gene>
<evidence type="ECO:0000313" key="2">
    <source>
        <dbReference type="Proteomes" id="UP000005741"/>
    </source>
</evidence>
<protein>
    <submittedName>
        <fullName evidence="1">Uncharacterized protein</fullName>
    </submittedName>
</protein>
<dbReference type="HOGENOM" id="CLU_2949312_0_0_2"/>
<evidence type="ECO:0000313" key="1">
    <source>
        <dbReference type="EMBL" id="EHQ34560.1"/>
    </source>
</evidence>
<dbReference type="EMBL" id="CM001436">
    <property type="protein sequence ID" value="EHQ34560.1"/>
    <property type="molecule type" value="Genomic_DNA"/>
</dbReference>
<name>H1Z1N4_9EURY</name>
<dbReference type="AlphaFoldDB" id="H1Z1N4"/>
<dbReference type="Proteomes" id="UP000005741">
    <property type="component" value="Chromosome"/>
</dbReference>
<proteinExistence type="predicted"/>
<accession>H1Z1N4</accession>
<sequence>MGHDKKIKGSVTKGIRFSENEISRINFCVKTGDYISFSDFVRFATRRQIELENNDGQGR</sequence>